<name>A0A7S7SJU1_PALFE</name>
<sequence length="375" mass="41315">MTKRLPLLLLVPVLVLAADDPVAARLDAVFAPLAQGSVPGLAVLVRQDGRTLFQRGYGVTDLRSATPIEAATNFRLASFTKQFTAMSVMLLVKDGKLRYDDPLTKVFPDFPAYGKTITIRHLLTHTSGLPDYEDVMEAGAQRWTPQDQIRDEEVLKLLKAQTKPRFAAGTSWSYSNSGYVVLGLVVAKVSGMPFGEFLQQRIFKPLHMDQTLAYVAGRNNVVHRAYGHAKQKDVFVERDQSSTSATLGDGGIYSNLSDLAKWDDALSRNTLLGASAMKEALTPAKLSDGSPTRWPAQKNEDNLNPGKPVSYGFGWFLDPYKDQPRTWHTGSTTGFRTVIQRFHQHKLTVIVLCNRTDLDAAQLSLQAADTVLGAH</sequence>
<evidence type="ECO:0000259" key="2">
    <source>
        <dbReference type="Pfam" id="PF00144"/>
    </source>
</evidence>
<evidence type="ECO:0000313" key="3">
    <source>
        <dbReference type="EMBL" id="QOY87083.1"/>
    </source>
</evidence>
<dbReference type="KEGG" id="pfer:IRI77_30600"/>
<evidence type="ECO:0000256" key="1">
    <source>
        <dbReference type="SAM" id="SignalP"/>
    </source>
</evidence>
<dbReference type="SUPFAM" id="SSF56601">
    <property type="entry name" value="beta-lactamase/transpeptidase-like"/>
    <property type="match status" value="1"/>
</dbReference>
<dbReference type="Proteomes" id="UP000593892">
    <property type="component" value="Chromosome"/>
</dbReference>
<evidence type="ECO:0000313" key="4">
    <source>
        <dbReference type="Proteomes" id="UP000593892"/>
    </source>
</evidence>
<accession>A0A7S7SJU1</accession>
<gene>
    <name evidence="3" type="ORF">IRI77_30600</name>
</gene>
<dbReference type="Pfam" id="PF00144">
    <property type="entry name" value="Beta-lactamase"/>
    <property type="match status" value="1"/>
</dbReference>
<dbReference type="InterPro" id="IPR050491">
    <property type="entry name" value="AmpC-like"/>
</dbReference>
<dbReference type="Gene3D" id="3.40.710.10">
    <property type="entry name" value="DD-peptidase/beta-lactamase superfamily"/>
    <property type="match status" value="1"/>
</dbReference>
<feature type="domain" description="Beta-lactamase-related" evidence="2">
    <location>
        <begin position="27"/>
        <end position="362"/>
    </location>
</feature>
<dbReference type="RefSeq" id="WP_194448752.1">
    <property type="nucleotide sequence ID" value="NZ_CP063849.1"/>
</dbReference>
<keyword evidence="1" id="KW-0732">Signal</keyword>
<dbReference type="PANTHER" id="PTHR46825">
    <property type="entry name" value="D-ALANYL-D-ALANINE-CARBOXYPEPTIDASE/ENDOPEPTIDASE AMPH"/>
    <property type="match status" value="1"/>
</dbReference>
<feature type="signal peptide" evidence="1">
    <location>
        <begin position="1"/>
        <end position="17"/>
    </location>
</feature>
<proteinExistence type="predicted"/>
<protein>
    <submittedName>
        <fullName evidence="3">Beta-lactamase family protein</fullName>
    </submittedName>
</protein>
<dbReference type="AlphaFoldDB" id="A0A7S7SJU1"/>
<dbReference type="EMBL" id="CP063849">
    <property type="protein sequence ID" value="QOY87083.1"/>
    <property type="molecule type" value="Genomic_DNA"/>
</dbReference>
<keyword evidence="4" id="KW-1185">Reference proteome</keyword>
<organism evidence="3 4">
    <name type="scientific">Paludibaculum fermentans</name>
    <dbReference type="NCBI Taxonomy" id="1473598"/>
    <lineage>
        <taxon>Bacteria</taxon>
        <taxon>Pseudomonadati</taxon>
        <taxon>Acidobacteriota</taxon>
        <taxon>Terriglobia</taxon>
        <taxon>Bryobacterales</taxon>
        <taxon>Bryobacteraceae</taxon>
        <taxon>Paludibaculum</taxon>
    </lineage>
</organism>
<feature type="chain" id="PRO_5032288647" evidence="1">
    <location>
        <begin position="18"/>
        <end position="375"/>
    </location>
</feature>
<dbReference type="InterPro" id="IPR001466">
    <property type="entry name" value="Beta-lactam-related"/>
</dbReference>
<dbReference type="PANTHER" id="PTHR46825:SF9">
    <property type="entry name" value="BETA-LACTAMASE-RELATED DOMAIN-CONTAINING PROTEIN"/>
    <property type="match status" value="1"/>
</dbReference>
<dbReference type="InterPro" id="IPR012338">
    <property type="entry name" value="Beta-lactam/transpept-like"/>
</dbReference>
<reference evidence="3 4" key="1">
    <citation type="submission" date="2020-10" db="EMBL/GenBank/DDBJ databases">
        <title>Complete genome sequence of Paludibaculum fermentans P105T, a facultatively anaerobic acidobacterium capable of dissimilatory Fe(III) reduction.</title>
        <authorList>
            <person name="Dedysh S.N."/>
            <person name="Beletsky A.V."/>
            <person name="Kulichevskaya I.S."/>
            <person name="Mardanov A.V."/>
            <person name="Ravin N.V."/>
        </authorList>
    </citation>
    <scope>NUCLEOTIDE SEQUENCE [LARGE SCALE GENOMIC DNA]</scope>
    <source>
        <strain evidence="3 4">P105</strain>
    </source>
</reference>